<evidence type="ECO:0000256" key="2">
    <source>
        <dbReference type="ARBA" id="ARBA00022475"/>
    </source>
</evidence>
<dbReference type="PANTHER" id="PTHR34976">
    <property type="entry name" value="RIBONUCLEASE YQCG-RELATED"/>
    <property type="match status" value="1"/>
</dbReference>
<evidence type="ECO:0000256" key="4">
    <source>
        <dbReference type="ARBA" id="ARBA00034117"/>
    </source>
</evidence>
<dbReference type="Pfam" id="PF04740">
    <property type="entry name" value="LXG"/>
    <property type="match status" value="1"/>
</dbReference>
<reference evidence="8 9" key="1">
    <citation type="submission" date="2017-07" db="EMBL/GenBank/DDBJ databases">
        <title>Fictibacillus sp. nov. GDSW-R2A3 Genome sequencing and assembly.</title>
        <authorList>
            <person name="Mayilraj S."/>
        </authorList>
    </citation>
    <scope>NUCLEOTIDE SEQUENCE [LARGE SCALE GENOMIC DNA]</scope>
    <source>
        <strain evidence="8 9">GDSW-R2A3</strain>
    </source>
</reference>
<keyword evidence="5" id="KW-0175">Coiled coil</keyword>
<dbReference type="Pfam" id="PF13930">
    <property type="entry name" value="Endonuclea_NS_2"/>
    <property type="match status" value="1"/>
</dbReference>
<protein>
    <recommendedName>
        <fullName evidence="7">LXG domain-containing protein</fullName>
    </recommendedName>
</protein>
<dbReference type="PANTHER" id="PTHR34976:SF2">
    <property type="entry name" value="TYPE VII SECRETION SYSTEM PROTEIN ESSD"/>
    <property type="match status" value="1"/>
</dbReference>
<evidence type="ECO:0000256" key="1">
    <source>
        <dbReference type="ARBA" id="ARBA00004236"/>
    </source>
</evidence>
<dbReference type="InterPro" id="IPR006829">
    <property type="entry name" value="LXG_dom"/>
</dbReference>
<dbReference type="OrthoDB" id="6636741at2"/>
<keyword evidence="9" id="KW-1185">Reference proteome</keyword>
<proteinExistence type="inferred from homology"/>
<feature type="region of interest" description="Disordered" evidence="6">
    <location>
        <begin position="480"/>
        <end position="506"/>
    </location>
</feature>
<dbReference type="EMBL" id="NOII01000003">
    <property type="protein sequence ID" value="OYD57165.1"/>
    <property type="molecule type" value="Genomic_DNA"/>
</dbReference>
<name>A0A235F8Y8_9BACL</name>
<keyword evidence="3" id="KW-0472">Membrane</keyword>
<dbReference type="InterPro" id="IPR044927">
    <property type="entry name" value="Endonuclea_NS_2"/>
</dbReference>
<evidence type="ECO:0000256" key="5">
    <source>
        <dbReference type="SAM" id="Coils"/>
    </source>
</evidence>
<feature type="coiled-coil region" evidence="5">
    <location>
        <begin position="109"/>
        <end position="168"/>
    </location>
</feature>
<evidence type="ECO:0000259" key="7">
    <source>
        <dbReference type="PROSITE" id="PS51756"/>
    </source>
</evidence>
<keyword evidence="2" id="KW-1003">Cell membrane</keyword>
<evidence type="ECO:0000313" key="9">
    <source>
        <dbReference type="Proteomes" id="UP000215059"/>
    </source>
</evidence>
<dbReference type="InterPro" id="IPR051768">
    <property type="entry name" value="Bact_secretion_toxin"/>
</dbReference>
<dbReference type="GO" id="GO:0005886">
    <property type="term" value="C:plasma membrane"/>
    <property type="evidence" value="ECO:0007669"/>
    <property type="project" value="UniProtKB-SubCell"/>
</dbReference>
<dbReference type="Gene3D" id="3.40.570.10">
    <property type="entry name" value="Extracellular Endonuclease, subunit A"/>
    <property type="match status" value="1"/>
</dbReference>
<evidence type="ECO:0000256" key="6">
    <source>
        <dbReference type="SAM" id="MobiDB-lite"/>
    </source>
</evidence>
<feature type="domain" description="LXG" evidence="7">
    <location>
        <begin position="2"/>
        <end position="236"/>
    </location>
</feature>
<evidence type="ECO:0000313" key="8">
    <source>
        <dbReference type="EMBL" id="OYD57165.1"/>
    </source>
</evidence>
<comment type="subcellular location">
    <subcellularLocation>
        <location evidence="1">Cell membrane</location>
    </subcellularLocation>
</comment>
<organism evidence="8 9">
    <name type="scientific">Fictibacillus aquaticus</name>
    <dbReference type="NCBI Taxonomy" id="2021314"/>
    <lineage>
        <taxon>Bacteria</taxon>
        <taxon>Bacillati</taxon>
        <taxon>Bacillota</taxon>
        <taxon>Bacilli</taxon>
        <taxon>Bacillales</taxon>
        <taxon>Fictibacillaceae</taxon>
        <taxon>Fictibacillus</taxon>
    </lineage>
</organism>
<dbReference type="AlphaFoldDB" id="A0A235F8Y8"/>
<accession>A0A235F8Y8</accession>
<dbReference type="RefSeq" id="WP_094252513.1">
    <property type="nucleotide sequence ID" value="NZ_JBHLXL010000001.1"/>
</dbReference>
<feature type="compositionally biased region" description="Basic and acidic residues" evidence="6">
    <location>
        <begin position="495"/>
        <end position="505"/>
    </location>
</feature>
<comment type="caution">
    <text evidence="8">The sequence shown here is derived from an EMBL/GenBank/DDBJ whole genome shotgun (WGS) entry which is preliminary data.</text>
</comment>
<gene>
    <name evidence="8" type="ORF">CGZ90_10750</name>
</gene>
<dbReference type="PROSITE" id="PS51756">
    <property type="entry name" value="LXG"/>
    <property type="match status" value="1"/>
</dbReference>
<dbReference type="Proteomes" id="UP000215059">
    <property type="component" value="Unassembled WGS sequence"/>
</dbReference>
<dbReference type="InterPro" id="IPR044929">
    <property type="entry name" value="DNA/RNA_non-sp_Endonuclease_sf"/>
</dbReference>
<sequence>MANKIYEAPTLKTAMDQRTTEYENLREQLVILKKEFGKIVNDSEFQGMGAEAIKGFYQAQRDLTDAWLRLIDMTVEFFKGIPGYLEDAKLSGHSTVHVAFLEENVERGIKAAKDQVTNQQEALQSIFNNINDLVPLSVFSSDDLDLKMSSAEKKRKKTVEKVHELDQKLTEEYIAIQVQADQVSLLFNEMMNATRQGEHISPLFFNAEAYHSSEVYKLQSELTTLAADYVEQKKNERKAREVKGTKESDVKSVVKEKGLFESIGDGVWDGAGNAISDTVDGVVNMVKNPGDVVDGVVYTAKHPIKTGKAIADQVSDSWDEKVINGNAETRSEFFSYMGTNIAVGVLGSKGIDKVAKTSKLSKADVLAKANNIKYVVKKNSASYLDKINQLGRAFTPQQQVATAGGMYFRVYDVGDVDKQEAIYQASKVDDIVMKDGTHFLDEFKLKPNIKYKAGEFEYHYQTDENSRIKEFKTDSLKITKRESRLPHKSNTPGKKPGDHAGHLAGDRFGGSPDYDNLVSQSSSVNLSKYKKLENIWAKAIEEGKHVAVRVKINYEGDGLRPSSFDIEYEIDGRMRFASIEN</sequence>
<evidence type="ECO:0000256" key="3">
    <source>
        <dbReference type="ARBA" id="ARBA00023136"/>
    </source>
</evidence>
<comment type="similarity">
    <text evidence="4">In the N-terminal section; belongs to the LXG family.</text>
</comment>